<feature type="domain" description="HTH-type transcriptional regulator MT1864/Rv1816-like C-terminal" evidence="3">
    <location>
        <begin position="15"/>
        <end position="77"/>
    </location>
</feature>
<evidence type="ECO:0000313" key="4">
    <source>
        <dbReference type="EMBL" id="MBR7678626.1"/>
    </source>
</evidence>
<evidence type="ECO:0000259" key="3">
    <source>
        <dbReference type="Pfam" id="PF13305"/>
    </source>
</evidence>
<evidence type="ECO:0000313" key="5">
    <source>
        <dbReference type="Proteomes" id="UP000675554"/>
    </source>
</evidence>
<keyword evidence="1" id="KW-0805">Transcription regulation</keyword>
<dbReference type="AlphaFoldDB" id="A0A8T4J208"/>
<dbReference type="Gene3D" id="1.10.357.10">
    <property type="entry name" value="Tetracycline Repressor, domain 2"/>
    <property type="match status" value="1"/>
</dbReference>
<organism evidence="4 5">
    <name type="scientific">Streptomyces daliensis</name>
    <dbReference type="NCBI Taxonomy" id="299421"/>
    <lineage>
        <taxon>Bacteria</taxon>
        <taxon>Bacillati</taxon>
        <taxon>Actinomycetota</taxon>
        <taxon>Actinomycetes</taxon>
        <taxon>Kitasatosporales</taxon>
        <taxon>Streptomycetaceae</taxon>
        <taxon>Streptomyces</taxon>
    </lineage>
</organism>
<protein>
    <submittedName>
        <fullName evidence="4">WHG domain-containing protein</fullName>
    </submittedName>
</protein>
<dbReference type="SUPFAM" id="SSF48498">
    <property type="entry name" value="Tetracyclin repressor-like, C-terminal domain"/>
    <property type="match status" value="1"/>
</dbReference>
<sequence>GLPDFASGEGWEFSSFGLLVQAMDDLVACGLMPAHRRPGAEITAWGMTHGLAMLFLDGPLSELAPEQIDGVVEHALSVTIAGLTAP</sequence>
<keyword evidence="5" id="KW-1185">Reference proteome</keyword>
<dbReference type="Proteomes" id="UP000675554">
    <property type="component" value="Unassembled WGS sequence"/>
</dbReference>
<dbReference type="Pfam" id="PF13305">
    <property type="entry name" value="TetR_C_33"/>
    <property type="match status" value="1"/>
</dbReference>
<dbReference type="InterPro" id="IPR025996">
    <property type="entry name" value="MT1864/Rv1816-like_C"/>
</dbReference>
<reference evidence="4" key="1">
    <citation type="submission" date="2021-04" db="EMBL/GenBank/DDBJ databases">
        <title>Sequencing of actinobacteria type strains.</title>
        <authorList>
            <person name="Nguyen G.-S."/>
            <person name="Wentzel A."/>
        </authorList>
    </citation>
    <scope>NUCLEOTIDE SEQUENCE</scope>
    <source>
        <strain evidence="4">DSM 42095</strain>
    </source>
</reference>
<accession>A0A8T4J208</accession>
<comment type="caution">
    <text evidence="4">The sequence shown here is derived from an EMBL/GenBank/DDBJ whole genome shotgun (WGS) entry which is preliminary data.</text>
</comment>
<keyword evidence="2" id="KW-0804">Transcription</keyword>
<evidence type="ECO:0000256" key="1">
    <source>
        <dbReference type="ARBA" id="ARBA00023015"/>
    </source>
</evidence>
<name>A0A8T4J208_9ACTN</name>
<gene>
    <name evidence="4" type="ORF">KDA82_37845</name>
</gene>
<evidence type="ECO:0000256" key="2">
    <source>
        <dbReference type="ARBA" id="ARBA00023163"/>
    </source>
</evidence>
<feature type="non-terminal residue" evidence="4">
    <location>
        <position position="1"/>
    </location>
</feature>
<dbReference type="EMBL" id="JAGSMN010001646">
    <property type="protein sequence ID" value="MBR7678626.1"/>
    <property type="molecule type" value="Genomic_DNA"/>
</dbReference>
<proteinExistence type="predicted"/>
<dbReference type="InterPro" id="IPR036271">
    <property type="entry name" value="Tet_transcr_reg_TetR-rel_C_sf"/>
</dbReference>